<sequence>MAPHQMPNGFYPSQPMGVMGQPYYQGGYHPASPYPAAGAYGQQQGYYGDQGSHFLFQNPLEAGGSEMQQPPQTGFNPYFPMNPYPKNHLQPKQPGAMNSVLSSFKSQDGSLDITKMVNTAGQAINAVSQASALLKGLGGVFKV</sequence>
<evidence type="ECO:0008006" key="4">
    <source>
        <dbReference type="Google" id="ProtNLM"/>
    </source>
</evidence>
<gene>
    <name evidence="2" type="ORF">DRW41_12675</name>
</gene>
<evidence type="ECO:0000313" key="2">
    <source>
        <dbReference type="EMBL" id="RDU36584.1"/>
    </source>
</evidence>
<dbReference type="Pfam" id="PF14179">
    <property type="entry name" value="YppG"/>
    <property type="match status" value="1"/>
</dbReference>
<name>A0A3D8GQ16_9BACI</name>
<organism evidence="2 3">
    <name type="scientific">Neobacillus piezotolerans</name>
    <dbReference type="NCBI Taxonomy" id="2259171"/>
    <lineage>
        <taxon>Bacteria</taxon>
        <taxon>Bacillati</taxon>
        <taxon>Bacillota</taxon>
        <taxon>Bacilli</taxon>
        <taxon>Bacillales</taxon>
        <taxon>Bacillaceae</taxon>
        <taxon>Neobacillus</taxon>
    </lineage>
</organism>
<dbReference type="Proteomes" id="UP000257144">
    <property type="component" value="Unassembled WGS sequence"/>
</dbReference>
<keyword evidence="3" id="KW-1185">Reference proteome</keyword>
<proteinExistence type="predicted"/>
<feature type="compositionally biased region" description="Polar residues" evidence="1">
    <location>
        <begin position="66"/>
        <end position="75"/>
    </location>
</feature>
<comment type="caution">
    <text evidence="2">The sequence shown here is derived from an EMBL/GenBank/DDBJ whole genome shotgun (WGS) entry which is preliminary data.</text>
</comment>
<protein>
    <recommendedName>
        <fullName evidence="4">Spore coat protein</fullName>
    </recommendedName>
</protein>
<accession>A0A3D8GQ16</accession>
<dbReference type="InterPro" id="IPR025555">
    <property type="entry name" value="YppG"/>
</dbReference>
<reference evidence="2 3" key="1">
    <citation type="submission" date="2018-07" db="EMBL/GenBank/DDBJ databases">
        <title>Bacillus sp. YLB-04 draft genome sequence.</title>
        <authorList>
            <person name="Yu L."/>
            <person name="Tang X."/>
        </authorList>
    </citation>
    <scope>NUCLEOTIDE SEQUENCE [LARGE SCALE GENOMIC DNA]</scope>
    <source>
        <strain evidence="2 3">YLB-04</strain>
    </source>
</reference>
<evidence type="ECO:0000256" key="1">
    <source>
        <dbReference type="SAM" id="MobiDB-lite"/>
    </source>
</evidence>
<dbReference type="EMBL" id="QNQT01000005">
    <property type="protein sequence ID" value="RDU36584.1"/>
    <property type="molecule type" value="Genomic_DNA"/>
</dbReference>
<feature type="region of interest" description="Disordered" evidence="1">
    <location>
        <begin position="61"/>
        <end position="102"/>
    </location>
</feature>
<evidence type="ECO:0000313" key="3">
    <source>
        <dbReference type="Proteomes" id="UP000257144"/>
    </source>
</evidence>
<dbReference type="OrthoDB" id="2456726at2"/>
<dbReference type="AlphaFoldDB" id="A0A3D8GQ16"/>